<evidence type="ECO:0000256" key="2">
    <source>
        <dbReference type="ARBA" id="ARBA00009592"/>
    </source>
</evidence>
<dbReference type="PANTHER" id="PTHR48006:SF20">
    <property type="entry name" value="OS08G0276400 PROTEIN"/>
    <property type="match status" value="1"/>
</dbReference>
<evidence type="ECO:0000256" key="15">
    <source>
        <dbReference type="SAM" id="SignalP"/>
    </source>
</evidence>
<dbReference type="PRINTS" id="PR00019">
    <property type="entry name" value="LEURICHRPT"/>
</dbReference>
<dbReference type="SMART" id="SM00369">
    <property type="entry name" value="LRR_TYP"/>
    <property type="match status" value="6"/>
</dbReference>
<organism evidence="17 18">
    <name type="scientific">Trapa incisa</name>
    <dbReference type="NCBI Taxonomy" id="236973"/>
    <lineage>
        <taxon>Eukaryota</taxon>
        <taxon>Viridiplantae</taxon>
        <taxon>Streptophyta</taxon>
        <taxon>Embryophyta</taxon>
        <taxon>Tracheophyta</taxon>
        <taxon>Spermatophyta</taxon>
        <taxon>Magnoliopsida</taxon>
        <taxon>eudicotyledons</taxon>
        <taxon>Gunneridae</taxon>
        <taxon>Pentapetalae</taxon>
        <taxon>rosids</taxon>
        <taxon>malvids</taxon>
        <taxon>Myrtales</taxon>
        <taxon>Lythraceae</taxon>
        <taxon>Trapa</taxon>
    </lineage>
</organism>
<evidence type="ECO:0000256" key="10">
    <source>
        <dbReference type="ARBA" id="ARBA00022989"/>
    </source>
</evidence>
<feature type="domain" description="Protein kinase" evidence="16">
    <location>
        <begin position="552"/>
        <end position="860"/>
    </location>
</feature>
<evidence type="ECO:0000256" key="12">
    <source>
        <dbReference type="ARBA" id="ARBA00023170"/>
    </source>
</evidence>
<evidence type="ECO:0000256" key="6">
    <source>
        <dbReference type="ARBA" id="ARBA00022729"/>
    </source>
</evidence>
<feature type="signal peptide" evidence="15">
    <location>
        <begin position="1"/>
        <end position="24"/>
    </location>
</feature>
<dbReference type="SUPFAM" id="SSF56112">
    <property type="entry name" value="Protein kinase-like (PK-like)"/>
    <property type="match status" value="1"/>
</dbReference>
<dbReference type="GO" id="GO:0004672">
    <property type="term" value="F:protein kinase activity"/>
    <property type="evidence" value="ECO:0007669"/>
    <property type="project" value="InterPro"/>
</dbReference>
<dbReference type="PROSITE" id="PS51450">
    <property type="entry name" value="LRR"/>
    <property type="match status" value="2"/>
</dbReference>
<evidence type="ECO:0000256" key="11">
    <source>
        <dbReference type="ARBA" id="ARBA00023136"/>
    </source>
</evidence>
<comment type="subcellular location">
    <subcellularLocation>
        <location evidence="1">Membrane</location>
        <topology evidence="1">Single-pass type I membrane protein</topology>
    </subcellularLocation>
</comment>
<evidence type="ECO:0000256" key="1">
    <source>
        <dbReference type="ARBA" id="ARBA00004479"/>
    </source>
</evidence>
<protein>
    <recommendedName>
        <fullName evidence="16">Protein kinase domain-containing protein</fullName>
    </recommendedName>
</protein>
<dbReference type="Gene3D" id="3.80.10.10">
    <property type="entry name" value="Ribonuclease Inhibitor"/>
    <property type="match status" value="3"/>
</dbReference>
<keyword evidence="10 14" id="KW-1133">Transmembrane helix</keyword>
<dbReference type="Gene3D" id="3.30.200.20">
    <property type="entry name" value="Phosphorylase Kinase, domain 1"/>
    <property type="match status" value="1"/>
</dbReference>
<proteinExistence type="inferred from homology"/>
<evidence type="ECO:0000256" key="9">
    <source>
        <dbReference type="ARBA" id="ARBA00022840"/>
    </source>
</evidence>
<dbReference type="FunFam" id="3.30.200.20:FF:000466">
    <property type="entry name" value="Putative LRR receptor-like serine/threonine-protein kinase"/>
    <property type="match status" value="1"/>
</dbReference>
<accession>A0AAN7K4W8</accession>
<evidence type="ECO:0000256" key="3">
    <source>
        <dbReference type="ARBA" id="ARBA00022553"/>
    </source>
</evidence>
<feature type="transmembrane region" description="Helical" evidence="14">
    <location>
        <begin position="463"/>
        <end position="485"/>
    </location>
</feature>
<comment type="similarity">
    <text evidence="2">Belongs to the RLP family.</text>
</comment>
<dbReference type="Pfam" id="PF07714">
    <property type="entry name" value="PK_Tyr_Ser-Thr"/>
    <property type="match status" value="1"/>
</dbReference>
<evidence type="ECO:0000256" key="7">
    <source>
        <dbReference type="ARBA" id="ARBA00022737"/>
    </source>
</evidence>
<dbReference type="InterPro" id="IPR011009">
    <property type="entry name" value="Kinase-like_dom_sf"/>
</dbReference>
<evidence type="ECO:0000256" key="4">
    <source>
        <dbReference type="ARBA" id="ARBA00022614"/>
    </source>
</evidence>
<dbReference type="InterPro" id="IPR001611">
    <property type="entry name" value="Leu-rich_rpt"/>
</dbReference>
<dbReference type="InterPro" id="IPR000719">
    <property type="entry name" value="Prot_kinase_dom"/>
</dbReference>
<keyword evidence="6 15" id="KW-0732">Signal</keyword>
<dbReference type="SUPFAM" id="SSF52058">
    <property type="entry name" value="L domain-like"/>
    <property type="match status" value="2"/>
</dbReference>
<dbReference type="FunFam" id="3.80.10.10:FF:001678">
    <property type="entry name" value="Calmodulin-binding receptor kinase CaMRLK"/>
    <property type="match status" value="1"/>
</dbReference>
<dbReference type="PANTHER" id="PTHR48006">
    <property type="entry name" value="LEUCINE-RICH REPEAT-CONTAINING PROTEIN DDB_G0281931-RELATED"/>
    <property type="match status" value="1"/>
</dbReference>
<dbReference type="InterPro" id="IPR001245">
    <property type="entry name" value="Ser-Thr/Tyr_kinase_cat_dom"/>
</dbReference>
<evidence type="ECO:0000256" key="5">
    <source>
        <dbReference type="ARBA" id="ARBA00022692"/>
    </source>
</evidence>
<evidence type="ECO:0000256" key="14">
    <source>
        <dbReference type="SAM" id="Phobius"/>
    </source>
</evidence>
<dbReference type="Pfam" id="PF13855">
    <property type="entry name" value="LRR_8"/>
    <property type="match status" value="2"/>
</dbReference>
<dbReference type="Gene3D" id="1.10.510.10">
    <property type="entry name" value="Transferase(Phosphotransferase) domain 1"/>
    <property type="match status" value="1"/>
</dbReference>
<dbReference type="AlphaFoldDB" id="A0AAN7K4W8"/>
<keyword evidence="13" id="KW-0325">Glycoprotein</keyword>
<evidence type="ECO:0000313" key="17">
    <source>
        <dbReference type="EMBL" id="KAK4759789.1"/>
    </source>
</evidence>
<keyword evidence="11 14" id="KW-0472">Membrane</keyword>
<feature type="chain" id="PRO_5043030059" description="Protein kinase domain-containing protein" evidence="15">
    <location>
        <begin position="25"/>
        <end position="862"/>
    </location>
</feature>
<sequence length="862" mass="93979">MMGVQVLGCILLLAMILVINPSSSSEAPNTDGSFVYDFFQKMGAVGFNSSRGYNASAPVCSWQGVSCDHGELVLSLVASNVGLSGSIPDSTIGKLGNLRTLNLSGNRITALPSDFGSLSELQSLDLSDNLISGPLTNVNIVNFGLLELVDLSGNNFSGQIPDFIGSLSHLRVLKLGRNMFESSFPSGIPTFQSLVALDLSSNRLNGTLPSGFSTAFPKLQNLSLACNAIEGRGTDFSGIKSLRYLNLSGNLLQGPVTDFFSEMMLQVVDLSRNRLSGHISLLQSNSSNSWSHLVSLDLSENELSGEIRLNFSGAQKLMRLSLASNRFNPQGFPRVEDLLGLEFLNLSKTNLVGRIPAEISQLSNLKSLDLSDNLLSGSIPGLSVQSLETLDLSRNNLTGGIPSRILQKLPNMKMYNFSYNNLTLCGNGFSPETIIGYTNSCPIAANPDLFRRKPSKHKGMIKLTLALSLSVMLLLLGLVFLAFGCRRRNRAWGVKQVSYKEEQQISGPFSFQTDSITWVADVKQATSVSVVIFEKPLLSITFADLLSATSSFDRGTLLAEGKFGPVYRGFLPGGVQVAVKVLVHGSTLSDHEAARELEYLGRIKHPNLVPLTGYCLAGDQRIAIYEYMENGNLHSLLHDLPLGVNLTEDWSTDTWEDDGGGIRNVGQSGLLMTWRFRHRIALGTARALAFLHHGCFPSIIHRDVKASSVYLDYNLGPRLSDFGLAKVFGNELDEEITRGSSSPGYFPPEFSEPGNQIPTSKSDVYCFGVILFELITGKKPVGDEYPLEEEEASNLVSWARGSVRKGEWSRIVDPKIRETGPEDQMEEALKIAYLCTADHPLKRPSMQQVVGLLKDIEQVVVT</sequence>
<name>A0AAN7K4W8_9MYRT</name>
<dbReference type="InterPro" id="IPR051824">
    <property type="entry name" value="LRR_Rcpt-Like_S/T_Kinase"/>
</dbReference>
<dbReference type="Pfam" id="PF00560">
    <property type="entry name" value="LRR_1"/>
    <property type="match status" value="4"/>
</dbReference>
<evidence type="ECO:0000256" key="13">
    <source>
        <dbReference type="ARBA" id="ARBA00023180"/>
    </source>
</evidence>
<keyword evidence="8" id="KW-0547">Nucleotide-binding</keyword>
<dbReference type="EMBL" id="JAXIOK010000011">
    <property type="protein sequence ID" value="KAK4759789.1"/>
    <property type="molecule type" value="Genomic_DNA"/>
</dbReference>
<dbReference type="PROSITE" id="PS50011">
    <property type="entry name" value="PROTEIN_KINASE_DOM"/>
    <property type="match status" value="1"/>
</dbReference>
<reference evidence="17 18" key="1">
    <citation type="journal article" date="2023" name="Hortic Res">
        <title>Pangenome of water caltrop reveals structural variations and asymmetric subgenome divergence after allopolyploidization.</title>
        <authorList>
            <person name="Zhang X."/>
            <person name="Chen Y."/>
            <person name="Wang L."/>
            <person name="Yuan Y."/>
            <person name="Fang M."/>
            <person name="Shi L."/>
            <person name="Lu R."/>
            <person name="Comes H.P."/>
            <person name="Ma Y."/>
            <person name="Chen Y."/>
            <person name="Huang G."/>
            <person name="Zhou Y."/>
            <person name="Zheng Z."/>
            <person name="Qiu Y."/>
        </authorList>
    </citation>
    <scope>NUCLEOTIDE SEQUENCE [LARGE SCALE GENOMIC DNA]</scope>
    <source>
        <tissue evidence="17">Roots</tissue>
    </source>
</reference>
<keyword evidence="18" id="KW-1185">Reference proteome</keyword>
<evidence type="ECO:0000256" key="8">
    <source>
        <dbReference type="ARBA" id="ARBA00022741"/>
    </source>
</evidence>
<dbReference type="InterPro" id="IPR003591">
    <property type="entry name" value="Leu-rich_rpt_typical-subtyp"/>
</dbReference>
<keyword evidence="5 14" id="KW-0812">Transmembrane</keyword>
<evidence type="ECO:0000313" key="18">
    <source>
        <dbReference type="Proteomes" id="UP001345219"/>
    </source>
</evidence>
<keyword evidence="3" id="KW-0597">Phosphoprotein</keyword>
<evidence type="ECO:0000259" key="16">
    <source>
        <dbReference type="PROSITE" id="PS50011"/>
    </source>
</evidence>
<dbReference type="GO" id="GO:0016020">
    <property type="term" value="C:membrane"/>
    <property type="evidence" value="ECO:0007669"/>
    <property type="project" value="UniProtKB-SubCell"/>
</dbReference>
<keyword evidence="12" id="KW-0675">Receptor</keyword>
<comment type="caution">
    <text evidence="17">The sequence shown here is derived from an EMBL/GenBank/DDBJ whole genome shotgun (WGS) entry which is preliminary data.</text>
</comment>
<dbReference type="InterPro" id="IPR032675">
    <property type="entry name" value="LRR_dom_sf"/>
</dbReference>
<keyword evidence="7" id="KW-0677">Repeat</keyword>
<keyword evidence="9" id="KW-0067">ATP-binding</keyword>
<dbReference type="FunFam" id="3.80.10.10:FF:000041">
    <property type="entry name" value="LRR receptor-like serine/threonine-protein kinase ERECTA"/>
    <property type="match status" value="1"/>
</dbReference>
<dbReference type="Proteomes" id="UP001345219">
    <property type="component" value="Chromosome 17"/>
</dbReference>
<keyword evidence="4" id="KW-0433">Leucine-rich repeat</keyword>
<dbReference type="GO" id="GO:0005524">
    <property type="term" value="F:ATP binding"/>
    <property type="evidence" value="ECO:0007669"/>
    <property type="project" value="UniProtKB-KW"/>
</dbReference>
<gene>
    <name evidence="17" type="ORF">SAY87_022920</name>
</gene>
<dbReference type="SMART" id="SM00365">
    <property type="entry name" value="LRR_SD22"/>
    <property type="match status" value="3"/>
</dbReference>